<feature type="compositionally biased region" description="Basic and acidic residues" evidence="6">
    <location>
        <begin position="1"/>
        <end position="28"/>
    </location>
</feature>
<dbReference type="PROSITE" id="PS52027">
    <property type="entry name" value="ZF_C2HC_C3H"/>
    <property type="match status" value="2"/>
</dbReference>
<feature type="compositionally biased region" description="Basic and acidic residues" evidence="6">
    <location>
        <begin position="283"/>
        <end position="303"/>
    </location>
</feature>
<feature type="region of interest" description="Disordered" evidence="6">
    <location>
        <begin position="469"/>
        <end position="492"/>
    </location>
</feature>
<dbReference type="Pfam" id="PF13913">
    <property type="entry name" value="zf-C2HC_2"/>
    <property type="match status" value="3"/>
</dbReference>
<keyword evidence="1" id="KW-0479">Metal-binding</keyword>
<evidence type="ECO:0000256" key="5">
    <source>
        <dbReference type="PROSITE-ProRule" id="PRU01371"/>
    </source>
</evidence>
<accession>A0ABM1BAZ5</accession>
<evidence type="ECO:0000313" key="9">
    <source>
        <dbReference type="RefSeq" id="XP_013778371.1"/>
    </source>
</evidence>
<dbReference type="RefSeq" id="XP_013778371.1">
    <property type="nucleotide sequence ID" value="XM_013922917.1"/>
</dbReference>
<evidence type="ECO:0000256" key="2">
    <source>
        <dbReference type="ARBA" id="ARBA00022737"/>
    </source>
</evidence>
<feature type="compositionally biased region" description="Basic and acidic residues" evidence="6">
    <location>
        <begin position="183"/>
        <end position="197"/>
    </location>
</feature>
<feature type="compositionally biased region" description="Basic and acidic residues" evidence="6">
    <location>
        <begin position="160"/>
        <end position="175"/>
    </location>
</feature>
<keyword evidence="8" id="KW-1185">Reference proteome</keyword>
<feature type="region of interest" description="Disordered" evidence="6">
    <location>
        <begin position="1"/>
        <end position="43"/>
    </location>
</feature>
<keyword evidence="3 5" id="KW-0863">Zinc-finger</keyword>
<evidence type="ECO:0000256" key="6">
    <source>
        <dbReference type="SAM" id="MobiDB-lite"/>
    </source>
</evidence>
<feature type="compositionally biased region" description="Basic residues" evidence="6">
    <location>
        <begin position="198"/>
        <end position="208"/>
    </location>
</feature>
<dbReference type="GeneID" id="106462949"/>
<name>A0ABM1BAZ5_LIMPO</name>
<feature type="region of interest" description="Disordered" evidence="6">
    <location>
        <begin position="140"/>
        <end position="242"/>
    </location>
</feature>
<feature type="compositionally biased region" description="Polar residues" evidence="6">
    <location>
        <begin position="85"/>
        <end position="102"/>
    </location>
</feature>
<keyword evidence="2" id="KW-0677">Repeat</keyword>
<evidence type="ECO:0000313" key="8">
    <source>
        <dbReference type="Proteomes" id="UP000694941"/>
    </source>
</evidence>
<keyword evidence="4" id="KW-0862">Zinc</keyword>
<evidence type="ECO:0000256" key="4">
    <source>
        <dbReference type="ARBA" id="ARBA00022833"/>
    </source>
</evidence>
<feature type="compositionally biased region" description="Polar residues" evidence="6">
    <location>
        <begin position="230"/>
        <end position="242"/>
    </location>
</feature>
<dbReference type="PANTHER" id="PTHR13555">
    <property type="entry name" value="C2H2 ZINC FINGER CGI-62-RELATED"/>
    <property type="match status" value="1"/>
</dbReference>
<gene>
    <name evidence="9" type="primary">LOC106462949</name>
</gene>
<dbReference type="Gene3D" id="3.30.160.60">
    <property type="entry name" value="Classic Zinc Finger"/>
    <property type="match status" value="2"/>
</dbReference>
<evidence type="ECO:0000256" key="1">
    <source>
        <dbReference type="ARBA" id="ARBA00022723"/>
    </source>
</evidence>
<dbReference type="InterPro" id="IPR026319">
    <property type="entry name" value="ZC2HC1A/B-like"/>
</dbReference>
<evidence type="ECO:0000256" key="3">
    <source>
        <dbReference type="ARBA" id="ARBA00022771"/>
    </source>
</evidence>
<reference evidence="9" key="1">
    <citation type="submission" date="2025-08" db="UniProtKB">
        <authorList>
            <consortium name="RefSeq"/>
        </authorList>
    </citation>
    <scope>IDENTIFICATION</scope>
    <source>
        <tissue evidence="9">Muscle</tissue>
    </source>
</reference>
<feature type="region of interest" description="Disordered" evidence="6">
    <location>
        <begin position="60"/>
        <end position="115"/>
    </location>
</feature>
<feature type="compositionally biased region" description="Basic residues" evidence="6">
    <location>
        <begin position="70"/>
        <end position="84"/>
    </location>
</feature>
<feature type="domain" description="C2HC/C3H-type" evidence="7">
    <location>
        <begin position="446"/>
        <end position="475"/>
    </location>
</feature>
<feature type="region of interest" description="Disordered" evidence="6">
    <location>
        <begin position="280"/>
        <end position="304"/>
    </location>
</feature>
<feature type="domain" description="C2HC/C3H-type" evidence="7">
    <location>
        <begin position="314"/>
        <end position="343"/>
    </location>
</feature>
<dbReference type="Proteomes" id="UP000694941">
    <property type="component" value="Unplaced"/>
</dbReference>
<protein>
    <submittedName>
        <fullName evidence="9">Zinc finger protein 474-like</fullName>
    </submittedName>
</protein>
<proteinExistence type="predicted"/>
<dbReference type="InterPro" id="IPR049899">
    <property type="entry name" value="Znf_C2HC_C3H"/>
</dbReference>
<evidence type="ECO:0000259" key="7">
    <source>
        <dbReference type="PROSITE" id="PS52027"/>
    </source>
</evidence>
<sequence>MEDSRKDGEVLSERLIRPQTKTLDRPTHNFDLPVVDSDPETCKSKNAHKTVAVHRFSRYSMPPQNDFHRAVNKKPKQVHSKNTKHSPGSSTDRSYDSIQAGHNGSRIPLTQPGHNSKNYFYNRRLPLPCKTCTRSVAPERLHSHSTNGWNKFHKGQISKKHAEDKLKESDTKHNQNIETDSSVEEKVETSKNDDSTKRVNKRKTRTKSKVSTFQQSRRPVAESQADESTSDSYAESTNSKVSSGPLTTACYVCGQEFDSHLISNHEPQCLQKWRLTNEALPQEQRHAEPQKPESDNTSPHDDYNDASWQAFQAQLVPCPNCGRTFFPDRLPVHQRACKSKSNGGARKTKVVNNYFNKETEELQAPREIVQKKSHLITCYICGQESDTNSVSFHESQCLQKRRIENCKLSKETKRPESPKHETITREDDTTDYDAMAQEAWQIHLEQLVPCCRCGRTFFPDRLAVHSRSCKGQGQVAEHSPRLPTRGTEPLEP</sequence>
<organism evidence="8 9">
    <name type="scientific">Limulus polyphemus</name>
    <name type="common">Atlantic horseshoe crab</name>
    <dbReference type="NCBI Taxonomy" id="6850"/>
    <lineage>
        <taxon>Eukaryota</taxon>
        <taxon>Metazoa</taxon>
        <taxon>Ecdysozoa</taxon>
        <taxon>Arthropoda</taxon>
        <taxon>Chelicerata</taxon>
        <taxon>Merostomata</taxon>
        <taxon>Xiphosura</taxon>
        <taxon>Limulidae</taxon>
        <taxon>Limulus</taxon>
    </lineage>
</organism>